<dbReference type="GO" id="GO:0005509">
    <property type="term" value="F:calcium ion binding"/>
    <property type="evidence" value="ECO:0007669"/>
    <property type="project" value="InterPro"/>
</dbReference>
<proteinExistence type="predicted"/>
<dbReference type="SMART" id="SM00112">
    <property type="entry name" value="CA"/>
    <property type="match status" value="1"/>
</dbReference>
<dbReference type="GO" id="GO:0005886">
    <property type="term" value="C:plasma membrane"/>
    <property type="evidence" value="ECO:0007669"/>
    <property type="project" value="TreeGrafter"/>
</dbReference>
<evidence type="ECO:0000313" key="8">
    <source>
        <dbReference type="Proteomes" id="UP000653797"/>
    </source>
</evidence>
<dbReference type="InterPro" id="IPR025667">
    <property type="entry name" value="SprB_repeat"/>
</dbReference>
<dbReference type="InterPro" id="IPR050174">
    <property type="entry name" value="Protocadherin/Cadherin-CA"/>
</dbReference>
<dbReference type="Gene3D" id="2.60.40.740">
    <property type="match status" value="1"/>
</dbReference>
<evidence type="ECO:0000256" key="3">
    <source>
        <dbReference type="ARBA" id="ARBA00022989"/>
    </source>
</evidence>
<evidence type="ECO:0000256" key="4">
    <source>
        <dbReference type="ARBA" id="ARBA00023180"/>
    </source>
</evidence>
<dbReference type="PANTHER" id="PTHR24028">
    <property type="entry name" value="CADHERIN-87A"/>
    <property type="match status" value="1"/>
</dbReference>
<comment type="caution">
    <text evidence="7">The sequence shown here is derived from an EMBL/GenBank/DDBJ whole genome shotgun (WGS) entry which is preliminary data.</text>
</comment>
<evidence type="ECO:0000259" key="6">
    <source>
        <dbReference type="PROSITE" id="PS50268"/>
    </source>
</evidence>
<dbReference type="Pfam" id="PF00028">
    <property type="entry name" value="Cadherin"/>
    <property type="match status" value="1"/>
</dbReference>
<dbReference type="PANTHER" id="PTHR24028:SF328">
    <property type="entry name" value="CADHERIN-3"/>
    <property type="match status" value="1"/>
</dbReference>
<dbReference type="Gene3D" id="2.60.40.60">
    <property type="entry name" value="Cadherins"/>
    <property type="match status" value="1"/>
</dbReference>
<keyword evidence="8" id="KW-1185">Reference proteome</keyword>
<evidence type="ECO:0000256" key="5">
    <source>
        <dbReference type="SAM" id="SignalP"/>
    </source>
</evidence>
<dbReference type="EMBL" id="JACXAA010000011">
    <property type="protein sequence ID" value="MBD2756298.1"/>
    <property type="molecule type" value="Genomic_DNA"/>
</dbReference>
<accession>A0A927B6P6</accession>
<feature type="signal peptide" evidence="5">
    <location>
        <begin position="1"/>
        <end position="19"/>
    </location>
</feature>
<dbReference type="PROSITE" id="PS50268">
    <property type="entry name" value="CADHERIN_2"/>
    <property type="match status" value="1"/>
</dbReference>
<reference evidence="7" key="1">
    <citation type="submission" date="2020-09" db="EMBL/GenBank/DDBJ databases">
        <authorList>
            <person name="Kim M.K."/>
        </authorList>
    </citation>
    <scope>NUCLEOTIDE SEQUENCE</scope>
    <source>
        <strain evidence="7">BT704</strain>
    </source>
</reference>
<dbReference type="GO" id="GO:0007156">
    <property type="term" value="P:homophilic cell adhesion via plasma membrane adhesion molecules"/>
    <property type="evidence" value="ECO:0007669"/>
    <property type="project" value="InterPro"/>
</dbReference>
<evidence type="ECO:0000256" key="2">
    <source>
        <dbReference type="ARBA" id="ARBA00022692"/>
    </source>
</evidence>
<dbReference type="CDD" id="cd11304">
    <property type="entry name" value="Cadherin_repeat"/>
    <property type="match status" value="1"/>
</dbReference>
<dbReference type="InterPro" id="IPR015919">
    <property type="entry name" value="Cadherin-like_sf"/>
</dbReference>
<dbReference type="Pfam" id="PF13573">
    <property type="entry name" value="SprB"/>
    <property type="match status" value="2"/>
</dbReference>
<gene>
    <name evidence="7" type="ORF">IC230_25600</name>
</gene>
<sequence>MKHRFLLVILLLTFLRSWAQTTTLVQETFDTDGEGSRYTSNTFDLRPLGSADPTNGNGLIQYFVRGTTNPFQNPYASNSYSFGTATNLITLGNLQGTGFWASEAVCGTSSVPSGDRRPPGYVTLKTVNSTNYNTLKVIVALASPRGAPWTGAGTKGVRKTDVIRIDYSFNNAASWTTIGQFMGDEFYGVGQSGDWRLDVNLDGSASDDRTASTPSPALTQTFQDFTFAIPVTGNSLLVRVVVEARGGTSIELAFDNIRVTGILSNVPPPTLTGIESTTLRYAEGAAATQITNTVTASNPSGSTLSGAKVAISSGFVIGQDVLAFTAANGITGTYNASTGLLSLTGTASPAAYTSALRSVTYRNSNAADATAGTRAVDFSVLDGTASSSAQTRLIEVISSLSGPASLPFTEDFTTDGEGTRYGTNHFYLNDGIGYERTNANPRDVNAANTTFSNISNGYYFFGENTLSPFNPSTVKSGFLITQPVDATNYGNMHFQIRLGASPASAGAIWQTKHYFRLYYRLGGSSGSWVLFGSFRGNTTVINGNGDLRQDTDLTNLSGIPTGPVVTPTLTNFDFALPAAVSGNVVDFKLELSNDDSRSDFAFDLIQVTGAVNNPPTNITLSNSSISENQPTGSVIGSFSSTDADAGQSFSYSLVTGTGSTDNASFQIVGSQLRTNAVLNFETKSSYSIRVRTTDSGSPAQSFEKLFTINVTNINELTASITAQSNVSCNGGANGTANVTASGESAPFSYIWRNFTTNTTLAQTTSAVTGLTAGAYSVTVTASSSGFTATTSFTISQPSAFSLVTARTNVGQLGASTGTASVTVSGGTPAYTYDWTPGTPTGDGTSSISSLSAGTYSIKVTDVNGCTATSSTTVGTDPDLTVLLYARPNLLYGSSPMSVVVDVVENNGVNSSGLITVKVTKDAKLTLSLNGSLTTVNGRSVQNGSWNLSSDASYYILTTSQPVTGGNKLSFGLTGQLSASNTTGMINCSATLVGGSESRTNNNIDADKIEYFQQ</sequence>
<keyword evidence="2" id="KW-0812">Transmembrane</keyword>
<dbReference type="Proteomes" id="UP000653797">
    <property type="component" value="Unassembled WGS sequence"/>
</dbReference>
<dbReference type="InterPro" id="IPR002126">
    <property type="entry name" value="Cadherin-like_dom"/>
</dbReference>
<keyword evidence="3" id="KW-1133">Transmembrane helix</keyword>
<feature type="domain" description="Cadherin" evidence="6">
    <location>
        <begin position="617"/>
        <end position="721"/>
    </location>
</feature>
<organism evidence="7 8">
    <name type="scientific">Spirosoma validum</name>
    <dbReference type="NCBI Taxonomy" id="2771355"/>
    <lineage>
        <taxon>Bacteria</taxon>
        <taxon>Pseudomonadati</taxon>
        <taxon>Bacteroidota</taxon>
        <taxon>Cytophagia</taxon>
        <taxon>Cytophagales</taxon>
        <taxon>Cytophagaceae</taxon>
        <taxon>Spirosoma</taxon>
    </lineage>
</organism>
<evidence type="ECO:0000313" key="7">
    <source>
        <dbReference type="EMBL" id="MBD2756298.1"/>
    </source>
</evidence>
<keyword evidence="3" id="KW-0472">Membrane</keyword>
<dbReference type="RefSeq" id="WP_191041910.1">
    <property type="nucleotide sequence ID" value="NZ_JACXAA010000011.1"/>
</dbReference>
<keyword evidence="5" id="KW-0732">Signal</keyword>
<keyword evidence="4" id="KW-0325">Glycoprotein</keyword>
<evidence type="ECO:0000256" key="1">
    <source>
        <dbReference type="ARBA" id="ARBA00004167"/>
    </source>
</evidence>
<protein>
    <submittedName>
        <fullName evidence="7">Cadherin domain-containing protein</fullName>
    </submittedName>
</protein>
<dbReference type="SUPFAM" id="SSF49313">
    <property type="entry name" value="Cadherin-like"/>
    <property type="match status" value="1"/>
</dbReference>
<dbReference type="AlphaFoldDB" id="A0A927B6P6"/>
<feature type="chain" id="PRO_5037013629" evidence="5">
    <location>
        <begin position="20"/>
        <end position="1013"/>
    </location>
</feature>
<name>A0A927B6P6_9BACT</name>
<comment type="subcellular location">
    <subcellularLocation>
        <location evidence="1">Membrane</location>
        <topology evidence="1">Single-pass membrane protein</topology>
    </subcellularLocation>
</comment>